<evidence type="ECO:0000313" key="1">
    <source>
        <dbReference type="EMBL" id="CAI9565753.1"/>
    </source>
</evidence>
<name>A0ABN9D0H1_9NEOB</name>
<sequence length="106" mass="12983">MYRLIHENINMWEVEMNYKCMARWYITLSVAHRLSGDNSPLCWRVHGGRGTMYHIWWECPRIQEYWEKILNLIRKITEVDIILDPETCLFHSTKFSVKKYKKNLVY</sequence>
<comment type="caution">
    <text evidence="1">The sequence shown here is derived from an EMBL/GenBank/DDBJ whole genome shotgun (WGS) entry which is preliminary data.</text>
</comment>
<gene>
    <name evidence="1" type="ORF">SPARVUS_LOCUS6216771</name>
</gene>
<accession>A0ABN9D0H1</accession>
<evidence type="ECO:0008006" key="3">
    <source>
        <dbReference type="Google" id="ProtNLM"/>
    </source>
</evidence>
<feature type="non-terminal residue" evidence="1">
    <location>
        <position position="106"/>
    </location>
</feature>
<evidence type="ECO:0000313" key="2">
    <source>
        <dbReference type="Proteomes" id="UP001162483"/>
    </source>
</evidence>
<protein>
    <recommendedName>
        <fullName evidence="3">Reverse transcriptase zinc-binding domain-containing protein</fullName>
    </recommendedName>
</protein>
<keyword evidence="2" id="KW-1185">Reference proteome</keyword>
<reference evidence="1" key="1">
    <citation type="submission" date="2023-05" db="EMBL/GenBank/DDBJ databases">
        <authorList>
            <person name="Stuckert A."/>
        </authorList>
    </citation>
    <scope>NUCLEOTIDE SEQUENCE</scope>
</reference>
<proteinExistence type="predicted"/>
<organism evidence="1 2">
    <name type="scientific">Staurois parvus</name>
    <dbReference type="NCBI Taxonomy" id="386267"/>
    <lineage>
        <taxon>Eukaryota</taxon>
        <taxon>Metazoa</taxon>
        <taxon>Chordata</taxon>
        <taxon>Craniata</taxon>
        <taxon>Vertebrata</taxon>
        <taxon>Euteleostomi</taxon>
        <taxon>Amphibia</taxon>
        <taxon>Batrachia</taxon>
        <taxon>Anura</taxon>
        <taxon>Neobatrachia</taxon>
        <taxon>Ranoidea</taxon>
        <taxon>Ranidae</taxon>
        <taxon>Staurois</taxon>
    </lineage>
</organism>
<dbReference type="Proteomes" id="UP001162483">
    <property type="component" value="Unassembled WGS sequence"/>
</dbReference>
<dbReference type="EMBL" id="CATNWA010013775">
    <property type="protein sequence ID" value="CAI9565753.1"/>
    <property type="molecule type" value="Genomic_DNA"/>
</dbReference>